<sequence length="68" mass="7558">MAAGVTDGSDIGTDAILERWRLLSLCFKDVDVLLERLVYIAENREQAVDDQVLIAANLEEHADGRDDN</sequence>
<evidence type="ECO:0000313" key="1">
    <source>
        <dbReference type="EMBL" id="KAF4142360.1"/>
    </source>
</evidence>
<protein>
    <submittedName>
        <fullName evidence="1">Uncharacterized protein</fullName>
    </submittedName>
</protein>
<dbReference type="Proteomes" id="UP000704712">
    <property type="component" value="Unassembled WGS sequence"/>
</dbReference>
<name>A0A8S9UNS9_PHYIN</name>
<organism evidence="1 2">
    <name type="scientific">Phytophthora infestans</name>
    <name type="common">Potato late blight agent</name>
    <name type="synonym">Botrytis infestans</name>
    <dbReference type="NCBI Taxonomy" id="4787"/>
    <lineage>
        <taxon>Eukaryota</taxon>
        <taxon>Sar</taxon>
        <taxon>Stramenopiles</taxon>
        <taxon>Oomycota</taxon>
        <taxon>Peronosporomycetes</taxon>
        <taxon>Peronosporales</taxon>
        <taxon>Peronosporaceae</taxon>
        <taxon>Phytophthora</taxon>
    </lineage>
</organism>
<evidence type="ECO:0000313" key="2">
    <source>
        <dbReference type="Proteomes" id="UP000704712"/>
    </source>
</evidence>
<gene>
    <name evidence="1" type="ORF">GN958_ATG08536</name>
</gene>
<comment type="caution">
    <text evidence="1">The sequence shown here is derived from an EMBL/GenBank/DDBJ whole genome shotgun (WGS) entry which is preliminary data.</text>
</comment>
<accession>A0A8S9UNS9</accession>
<reference evidence="1" key="1">
    <citation type="submission" date="2020-03" db="EMBL/GenBank/DDBJ databases">
        <title>Hybrid Assembly of Korean Phytophthora infestans isolates.</title>
        <authorList>
            <person name="Prokchorchik M."/>
            <person name="Lee Y."/>
            <person name="Seo J."/>
            <person name="Cho J.-H."/>
            <person name="Park Y.-E."/>
            <person name="Jang D.-C."/>
            <person name="Im J.-S."/>
            <person name="Choi J.-G."/>
            <person name="Park H.-J."/>
            <person name="Lee G.-B."/>
            <person name="Lee Y.-G."/>
            <person name="Hong S.-Y."/>
            <person name="Cho K."/>
            <person name="Sohn K.H."/>
        </authorList>
    </citation>
    <scope>NUCLEOTIDE SEQUENCE</scope>
    <source>
        <strain evidence="1">KR_2_A2</strain>
    </source>
</reference>
<dbReference type="AlphaFoldDB" id="A0A8S9UNS9"/>
<proteinExistence type="predicted"/>
<dbReference type="EMBL" id="JAACNO010001196">
    <property type="protein sequence ID" value="KAF4142360.1"/>
    <property type="molecule type" value="Genomic_DNA"/>
</dbReference>